<dbReference type="AlphaFoldDB" id="A0AAP0IRT0"/>
<dbReference type="EMBL" id="JBBNAF010000008">
    <property type="protein sequence ID" value="KAK9120499.1"/>
    <property type="molecule type" value="Genomic_DNA"/>
</dbReference>
<sequence>MNATLCTLSNGHINLNLINSGPTSGVSGGSKANASIRSLQKTPRHCQLLTKIIRWVIGLQTNIHALREA</sequence>
<organism evidence="1 2">
    <name type="scientific">Stephania yunnanensis</name>
    <dbReference type="NCBI Taxonomy" id="152371"/>
    <lineage>
        <taxon>Eukaryota</taxon>
        <taxon>Viridiplantae</taxon>
        <taxon>Streptophyta</taxon>
        <taxon>Embryophyta</taxon>
        <taxon>Tracheophyta</taxon>
        <taxon>Spermatophyta</taxon>
        <taxon>Magnoliopsida</taxon>
        <taxon>Ranunculales</taxon>
        <taxon>Menispermaceae</taxon>
        <taxon>Menispermoideae</taxon>
        <taxon>Cissampelideae</taxon>
        <taxon>Stephania</taxon>
    </lineage>
</organism>
<evidence type="ECO:0000313" key="1">
    <source>
        <dbReference type="EMBL" id="KAK9120499.1"/>
    </source>
</evidence>
<name>A0AAP0IRT0_9MAGN</name>
<evidence type="ECO:0000313" key="2">
    <source>
        <dbReference type="Proteomes" id="UP001420932"/>
    </source>
</evidence>
<gene>
    <name evidence="1" type="ORF">Syun_018116</name>
</gene>
<keyword evidence="2" id="KW-1185">Reference proteome</keyword>
<protein>
    <submittedName>
        <fullName evidence="1">Uncharacterized protein</fullName>
    </submittedName>
</protein>
<dbReference type="Proteomes" id="UP001420932">
    <property type="component" value="Unassembled WGS sequence"/>
</dbReference>
<reference evidence="1 2" key="1">
    <citation type="submission" date="2024-01" db="EMBL/GenBank/DDBJ databases">
        <title>Genome assemblies of Stephania.</title>
        <authorList>
            <person name="Yang L."/>
        </authorList>
    </citation>
    <scope>NUCLEOTIDE SEQUENCE [LARGE SCALE GENOMIC DNA]</scope>
    <source>
        <strain evidence="1">YNDBR</strain>
        <tissue evidence="1">Leaf</tissue>
    </source>
</reference>
<accession>A0AAP0IRT0</accession>
<proteinExistence type="predicted"/>
<comment type="caution">
    <text evidence="1">The sequence shown here is derived from an EMBL/GenBank/DDBJ whole genome shotgun (WGS) entry which is preliminary data.</text>
</comment>